<dbReference type="OrthoDB" id="9805337at2"/>
<organism evidence="3 4">
    <name type="scientific">Vibrio toranzoniae</name>
    <dbReference type="NCBI Taxonomy" id="1194427"/>
    <lineage>
        <taxon>Bacteria</taxon>
        <taxon>Pseudomonadati</taxon>
        <taxon>Pseudomonadota</taxon>
        <taxon>Gammaproteobacteria</taxon>
        <taxon>Vibrionales</taxon>
        <taxon>Vibrionaceae</taxon>
        <taxon>Vibrio</taxon>
    </lineage>
</organism>
<comment type="caution">
    <text evidence="3">The sequence shown here is derived from an EMBL/GenBank/DDBJ whole genome shotgun (WGS) entry which is preliminary data.</text>
</comment>
<dbReference type="RefSeq" id="WP_060466922.1">
    <property type="nucleotide sequence ID" value="NZ_AP025514.1"/>
</dbReference>
<dbReference type="SUPFAM" id="SSF54373">
    <property type="entry name" value="FAD-linked reductases, C-terminal domain"/>
    <property type="match status" value="1"/>
</dbReference>
<keyword evidence="4" id="KW-1185">Reference proteome</keyword>
<protein>
    <submittedName>
        <fullName evidence="3">FAD-dependent oxidoreductase</fullName>
    </submittedName>
</protein>
<dbReference type="InterPro" id="IPR036188">
    <property type="entry name" value="FAD/NAD-bd_sf"/>
</dbReference>
<evidence type="ECO:0000256" key="1">
    <source>
        <dbReference type="ARBA" id="ARBA00023002"/>
    </source>
</evidence>
<dbReference type="PANTHER" id="PTHR13847:SF289">
    <property type="entry name" value="GLYCINE OXIDASE"/>
    <property type="match status" value="1"/>
</dbReference>
<dbReference type="GeneID" id="300177165"/>
<dbReference type="GO" id="GO:0016491">
    <property type="term" value="F:oxidoreductase activity"/>
    <property type="evidence" value="ECO:0007669"/>
    <property type="project" value="UniProtKB-KW"/>
</dbReference>
<evidence type="ECO:0000313" key="4">
    <source>
        <dbReference type="Proteomes" id="UP000057389"/>
    </source>
</evidence>
<dbReference type="PANTHER" id="PTHR13847">
    <property type="entry name" value="SARCOSINE DEHYDROGENASE-RELATED"/>
    <property type="match status" value="1"/>
</dbReference>
<dbReference type="GO" id="GO:0005737">
    <property type="term" value="C:cytoplasm"/>
    <property type="evidence" value="ECO:0007669"/>
    <property type="project" value="TreeGrafter"/>
</dbReference>
<dbReference type="EMBL" id="LMXU01000002">
    <property type="protein sequence ID" value="KWU02444.1"/>
    <property type="molecule type" value="Genomic_DNA"/>
</dbReference>
<dbReference type="Proteomes" id="UP000057389">
    <property type="component" value="Unassembled WGS sequence"/>
</dbReference>
<feature type="domain" description="FAD dependent oxidoreductase" evidence="2">
    <location>
        <begin position="16"/>
        <end position="411"/>
    </location>
</feature>
<reference evidence="3 4" key="1">
    <citation type="submission" date="2015-11" db="EMBL/GenBank/DDBJ databases">
        <title>Draft WGS of Vibrio toranzoniae.</title>
        <authorList>
            <person name="Lasa A."/>
            <person name="Romalde J.L."/>
        </authorList>
    </citation>
    <scope>NUCLEOTIDE SEQUENCE [LARGE SCALE GENOMIC DNA]</scope>
    <source>
        <strain evidence="3 4">Vb 10.8</strain>
    </source>
</reference>
<keyword evidence="1" id="KW-0560">Oxidoreductase</keyword>
<dbReference type="Gene3D" id="3.30.9.10">
    <property type="entry name" value="D-Amino Acid Oxidase, subunit A, domain 2"/>
    <property type="match status" value="1"/>
</dbReference>
<dbReference type="Pfam" id="PF01266">
    <property type="entry name" value="DAO"/>
    <property type="match status" value="1"/>
</dbReference>
<name>A0A109DBK0_9VIBR</name>
<evidence type="ECO:0000313" key="3">
    <source>
        <dbReference type="EMBL" id="KWU02444.1"/>
    </source>
</evidence>
<accession>A0A109DBK0</accession>
<proteinExistence type="predicted"/>
<sequence length="431" mass="47410">MTQSAIHTPNEVQSTVAVIGAGVVGLCTALEAQRHGYQVTLFDKGLPGKGASFGNAGYLATELMDPLATKKTLSSAPKMWIDPKGPLALPWQYLPKAIPWLARFVRSASSSKVEASRKALYQLNQAAVPAWQRCLADIGAQEHLVPSGYLLVWESASKLEEAKAHAAYLAQWEVESVLLQGAQLREKEPGLAETVSHALFFPNACRVKDPYLLSKHLFAVFQARGGCFEQAEVDKIHPQGNFVRVVTTDLHVFEHAILCTGAWGKPLLQQVGISVPLEAERGYHLTIDTTDLDTTDLKSKPLKHPIGSAERKFVMSPLASGLRVVGITEIGGLRLPAFTHRFHVLRHHSRQLLPLLNNSALPVSEWMGHRPTIADSLPVIDRHPHHPQLLFAFGHQHLGLTQAAISAELVISLLRKTEPEFDVAPYRVDRF</sequence>
<dbReference type="InterPro" id="IPR006076">
    <property type="entry name" value="FAD-dep_OxRdtase"/>
</dbReference>
<evidence type="ECO:0000259" key="2">
    <source>
        <dbReference type="Pfam" id="PF01266"/>
    </source>
</evidence>
<dbReference type="Gene3D" id="3.50.50.60">
    <property type="entry name" value="FAD/NAD(P)-binding domain"/>
    <property type="match status" value="2"/>
</dbReference>
<gene>
    <name evidence="3" type="ORF">APQ14_00425</name>
</gene>
<dbReference type="AlphaFoldDB" id="A0A109DBK0"/>
<dbReference type="SUPFAM" id="SSF51905">
    <property type="entry name" value="FAD/NAD(P)-binding domain"/>
    <property type="match status" value="1"/>
</dbReference>